<dbReference type="EMBL" id="GBRH01248909">
    <property type="protein sequence ID" value="JAD48986.1"/>
    <property type="molecule type" value="Transcribed_RNA"/>
</dbReference>
<reference evidence="2" key="2">
    <citation type="journal article" date="2015" name="Data Brief">
        <title>Shoot transcriptome of the giant reed, Arundo donax.</title>
        <authorList>
            <person name="Barrero R.A."/>
            <person name="Guerrero F.D."/>
            <person name="Moolhuijzen P."/>
            <person name="Goolsby J.A."/>
            <person name="Tidwell J."/>
            <person name="Bellgard S.E."/>
            <person name="Bellgard M.I."/>
        </authorList>
    </citation>
    <scope>NUCLEOTIDE SEQUENCE</scope>
    <source>
        <tissue evidence="2">Shoot tissue taken approximately 20 cm above the soil surface</tissue>
    </source>
</reference>
<sequence length="56" mass="5681">MNRRSDAFLATGMSEAAPLVSVVVVPRAAAAAVEANRSRPAALSAGTSSRTSTRPP</sequence>
<feature type="region of interest" description="Disordered" evidence="1">
    <location>
        <begin position="35"/>
        <end position="56"/>
    </location>
</feature>
<evidence type="ECO:0000313" key="2">
    <source>
        <dbReference type="EMBL" id="JAD48986.1"/>
    </source>
</evidence>
<protein>
    <submittedName>
        <fullName evidence="2">Uncharacterized protein</fullName>
    </submittedName>
</protein>
<evidence type="ECO:0000256" key="1">
    <source>
        <dbReference type="SAM" id="MobiDB-lite"/>
    </source>
</evidence>
<feature type="compositionally biased region" description="Polar residues" evidence="1">
    <location>
        <begin position="45"/>
        <end position="56"/>
    </location>
</feature>
<reference evidence="2" key="1">
    <citation type="submission" date="2014-09" db="EMBL/GenBank/DDBJ databases">
        <authorList>
            <person name="Magalhaes I.L.F."/>
            <person name="Oliveira U."/>
            <person name="Santos F.R."/>
            <person name="Vidigal T.H.D.A."/>
            <person name="Brescovit A.D."/>
            <person name="Santos A.J."/>
        </authorList>
    </citation>
    <scope>NUCLEOTIDE SEQUENCE</scope>
    <source>
        <tissue evidence="2">Shoot tissue taken approximately 20 cm above the soil surface</tissue>
    </source>
</reference>
<dbReference type="AlphaFoldDB" id="A0A0A9AD04"/>
<organism evidence="2">
    <name type="scientific">Arundo donax</name>
    <name type="common">Giant reed</name>
    <name type="synonym">Donax arundinaceus</name>
    <dbReference type="NCBI Taxonomy" id="35708"/>
    <lineage>
        <taxon>Eukaryota</taxon>
        <taxon>Viridiplantae</taxon>
        <taxon>Streptophyta</taxon>
        <taxon>Embryophyta</taxon>
        <taxon>Tracheophyta</taxon>
        <taxon>Spermatophyta</taxon>
        <taxon>Magnoliopsida</taxon>
        <taxon>Liliopsida</taxon>
        <taxon>Poales</taxon>
        <taxon>Poaceae</taxon>
        <taxon>PACMAD clade</taxon>
        <taxon>Arundinoideae</taxon>
        <taxon>Arundineae</taxon>
        <taxon>Arundo</taxon>
    </lineage>
</organism>
<accession>A0A0A9AD04</accession>
<name>A0A0A9AD04_ARUDO</name>
<proteinExistence type="predicted"/>